<protein>
    <submittedName>
        <fullName evidence="2">Uncharacterized protein</fullName>
    </submittedName>
</protein>
<dbReference type="AlphaFoldDB" id="A0A9W8N1L8"/>
<feature type="compositionally biased region" description="Polar residues" evidence="1">
    <location>
        <begin position="216"/>
        <end position="228"/>
    </location>
</feature>
<organism evidence="2 3">
    <name type="scientific">Agrocybe chaxingu</name>
    <dbReference type="NCBI Taxonomy" id="84603"/>
    <lineage>
        <taxon>Eukaryota</taxon>
        <taxon>Fungi</taxon>
        <taxon>Dikarya</taxon>
        <taxon>Basidiomycota</taxon>
        <taxon>Agaricomycotina</taxon>
        <taxon>Agaricomycetes</taxon>
        <taxon>Agaricomycetidae</taxon>
        <taxon>Agaricales</taxon>
        <taxon>Agaricineae</taxon>
        <taxon>Strophariaceae</taxon>
        <taxon>Agrocybe</taxon>
    </lineage>
</organism>
<reference evidence="2" key="1">
    <citation type="submission" date="2022-07" db="EMBL/GenBank/DDBJ databases">
        <title>Genome Sequence of Agrocybe chaxingu.</title>
        <authorList>
            <person name="Buettner E."/>
        </authorList>
    </citation>
    <scope>NUCLEOTIDE SEQUENCE</scope>
    <source>
        <strain evidence="2">MP-N11</strain>
    </source>
</reference>
<feature type="compositionally biased region" description="Polar residues" evidence="1">
    <location>
        <begin position="68"/>
        <end position="79"/>
    </location>
</feature>
<sequence>MQHQGLDIVLLRLVHFDSPVEDPLTSHILLPGFNVDDVAVDFQWRPFDRNDIVVPSITQGVAFARNPSKGQGNTNNTLLTLHDRHSSPPRVTRRSTDTPPKSPFPHPSPRRRDSPCPFRFLPPSENAPAASIVPAAQEPPRALTTPKMPPFAPVPGVYISPLQRQQMTEPPSRARLTVNGTSNSPSRDPVYLSGAVEVMAPIPPVRWGVNHEGVQQRRTMSQSSNDSIESWDDKEEAI</sequence>
<name>A0A9W8N1L8_9AGAR</name>
<dbReference type="OrthoDB" id="3060221at2759"/>
<dbReference type="EMBL" id="JANKHO010000027">
    <property type="protein sequence ID" value="KAJ3517207.1"/>
    <property type="molecule type" value="Genomic_DNA"/>
</dbReference>
<feature type="region of interest" description="Disordered" evidence="1">
    <location>
        <begin position="63"/>
        <end position="131"/>
    </location>
</feature>
<feature type="compositionally biased region" description="Acidic residues" evidence="1">
    <location>
        <begin position="229"/>
        <end position="238"/>
    </location>
</feature>
<feature type="region of interest" description="Disordered" evidence="1">
    <location>
        <begin position="213"/>
        <end position="238"/>
    </location>
</feature>
<evidence type="ECO:0000256" key="1">
    <source>
        <dbReference type="SAM" id="MobiDB-lite"/>
    </source>
</evidence>
<accession>A0A9W8N1L8</accession>
<evidence type="ECO:0000313" key="2">
    <source>
        <dbReference type="EMBL" id="KAJ3517207.1"/>
    </source>
</evidence>
<dbReference type="Proteomes" id="UP001148786">
    <property type="component" value="Unassembled WGS sequence"/>
</dbReference>
<comment type="caution">
    <text evidence="2">The sequence shown here is derived from an EMBL/GenBank/DDBJ whole genome shotgun (WGS) entry which is preliminary data.</text>
</comment>
<proteinExistence type="predicted"/>
<gene>
    <name evidence="2" type="ORF">NLJ89_g662</name>
</gene>
<evidence type="ECO:0000313" key="3">
    <source>
        <dbReference type="Proteomes" id="UP001148786"/>
    </source>
</evidence>
<keyword evidence="3" id="KW-1185">Reference proteome</keyword>